<keyword evidence="4" id="KW-0418">Kinase</keyword>
<evidence type="ECO:0000256" key="1">
    <source>
        <dbReference type="ARBA" id="ARBA00000085"/>
    </source>
</evidence>
<gene>
    <name evidence="4" type="ORF">HNQ55_003529</name>
</gene>
<dbReference type="PANTHER" id="PTHR43065">
    <property type="entry name" value="SENSOR HISTIDINE KINASE"/>
    <property type="match status" value="1"/>
</dbReference>
<dbReference type="Gene3D" id="3.30.565.10">
    <property type="entry name" value="Histidine kinase-like ATPase, C-terminal domain"/>
    <property type="match status" value="1"/>
</dbReference>
<dbReference type="Gene3D" id="3.30.450.40">
    <property type="match status" value="1"/>
</dbReference>
<dbReference type="InterPro" id="IPR003594">
    <property type="entry name" value="HATPase_dom"/>
</dbReference>
<dbReference type="InterPro" id="IPR005467">
    <property type="entry name" value="His_kinase_dom"/>
</dbReference>
<protein>
    <recommendedName>
        <fullName evidence="2">histidine kinase</fullName>
        <ecNumber evidence="2">2.7.13.3</ecNumber>
    </recommendedName>
</protein>
<dbReference type="Pfam" id="PF13185">
    <property type="entry name" value="GAF_2"/>
    <property type="match status" value="1"/>
</dbReference>
<feature type="domain" description="Histidine kinase" evidence="3">
    <location>
        <begin position="247"/>
        <end position="472"/>
    </location>
</feature>
<evidence type="ECO:0000259" key="3">
    <source>
        <dbReference type="PROSITE" id="PS50109"/>
    </source>
</evidence>
<keyword evidence="4" id="KW-0808">Transferase</keyword>
<dbReference type="PRINTS" id="PR00344">
    <property type="entry name" value="BCTRLSENSOR"/>
</dbReference>
<comment type="catalytic activity">
    <reaction evidence="1">
        <text>ATP + protein L-histidine = ADP + protein N-phospho-L-histidine.</text>
        <dbReference type="EC" id="2.7.13.3"/>
    </reaction>
</comment>
<dbReference type="SUPFAM" id="SSF55781">
    <property type="entry name" value="GAF domain-like"/>
    <property type="match status" value="1"/>
</dbReference>
<dbReference type="PROSITE" id="PS50109">
    <property type="entry name" value="HIS_KIN"/>
    <property type="match status" value="1"/>
</dbReference>
<evidence type="ECO:0000313" key="4">
    <source>
        <dbReference type="EMBL" id="MBB6544993.1"/>
    </source>
</evidence>
<dbReference type="AlphaFoldDB" id="A0A7X0TV86"/>
<dbReference type="InterPro" id="IPR029016">
    <property type="entry name" value="GAF-like_dom_sf"/>
</dbReference>
<dbReference type="InterPro" id="IPR004358">
    <property type="entry name" value="Sig_transdc_His_kin-like_C"/>
</dbReference>
<dbReference type="EMBL" id="JACHHU010000043">
    <property type="protein sequence ID" value="MBB6544993.1"/>
    <property type="molecule type" value="Genomic_DNA"/>
</dbReference>
<dbReference type="GO" id="GO:0004673">
    <property type="term" value="F:protein histidine kinase activity"/>
    <property type="evidence" value="ECO:0007669"/>
    <property type="project" value="UniProtKB-EC"/>
</dbReference>
<dbReference type="SMART" id="SM00065">
    <property type="entry name" value="GAF"/>
    <property type="match status" value="1"/>
</dbReference>
<dbReference type="Proteomes" id="UP000537141">
    <property type="component" value="Unassembled WGS sequence"/>
</dbReference>
<proteinExistence type="predicted"/>
<dbReference type="InterPro" id="IPR003018">
    <property type="entry name" value="GAF"/>
</dbReference>
<sequence>MEKSNVAINDKKLLLEIESLKHSSSLEQGINEVLRMTAQGEKLDFILKTLCEKAQLYNKDMICSVLQLDNETNTLHPIASISLPKFYCDALDGVHIGSSVGSCGTAAYKKERVIVENIKTHPYWAQYRELALFANLQACWSEPIIGSSGKVFGTFAMYYQEPKAPTNKDLHFIEVSANLAAIVFESHETQQQLLQANTRLSHTIDQRNIELERANNNLEKLLKQQNDDHLKHIFSEKLQTTKSLVVGLANRINTPVSLALTSIGTAEQQIQKLQQAVQANKLSRSEMERTTSIIADSLKLSHEKLILTSALLEQFNDLSTLEDNYQVTFELDTLLNELKASLVNLPKHYSIEMETDKILLTANKNAIWKVLHQLIENSIIHGFAGKTKGKVFISASQKGKQIIINYQDNGNGIPKVNKQKVFEPYFTTKAKEGSSGLGLPIISSLLETTLSGQITLVDSPVGTRFEIILNQR</sequence>
<evidence type="ECO:0000256" key="2">
    <source>
        <dbReference type="ARBA" id="ARBA00012438"/>
    </source>
</evidence>
<name>A0A7X0TV86_9GAMM</name>
<dbReference type="Pfam" id="PF02518">
    <property type="entry name" value="HATPase_c"/>
    <property type="match status" value="1"/>
</dbReference>
<dbReference type="SUPFAM" id="SSF55874">
    <property type="entry name" value="ATPase domain of HSP90 chaperone/DNA topoisomerase II/histidine kinase"/>
    <property type="match status" value="1"/>
</dbReference>
<reference evidence="4 5" key="1">
    <citation type="submission" date="2020-08" db="EMBL/GenBank/DDBJ databases">
        <title>Genomic Encyclopedia of Type Strains, Phase IV (KMG-IV): sequencing the most valuable type-strain genomes for metagenomic binning, comparative biology and taxonomic classification.</title>
        <authorList>
            <person name="Goeker M."/>
        </authorList>
    </citation>
    <scope>NUCLEOTIDE SEQUENCE [LARGE SCALE GENOMIC DNA]</scope>
    <source>
        <strain evidence="4 5">DSM 26287</strain>
    </source>
</reference>
<dbReference type="CDD" id="cd00075">
    <property type="entry name" value="HATPase"/>
    <property type="match status" value="1"/>
</dbReference>
<comment type="caution">
    <text evidence="4">The sequence shown here is derived from an EMBL/GenBank/DDBJ whole genome shotgun (WGS) entry which is preliminary data.</text>
</comment>
<dbReference type="SMART" id="SM00387">
    <property type="entry name" value="HATPase_c"/>
    <property type="match status" value="1"/>
</dbReference>
<dbReference type="RefSeq" id="WP_184426627.1">
    <property type="nucleotide sequence ID" value="NZ_AP027362.1"/>
</dbReference>
<accession>A0A7X0TV86</accession>
<keyword evidence="5" id="KW-1185">Reference proteome</keyword>
<dbReference type="PANTHER" id="PTHR43065:SF47">
    <property type="match status" value="1"/>
</dbReference>
<organism evidence="4 5">
    <name type="scientific">Thalassotalea piscium</name>
    <dbReference type="NCBI Taxonomy" id="1230533"/>
    <lineage>
        <taxon>Bacteria</taxon>
        <taxon>Pseudomonadati</taxon>
        <taxon>Pseudomonadota</taxon>
        <taxon>Gammaproteobacteria</taxon>
        <taxon>Alteromonadales</taxon>
        <taxon>Colwelliaceae</taxon>
        <taxon>Thalassotalea</taxon>
    </lineage>
</organism>
<dbReference type="InterPro" id="IPR036890">
    <property type="entry name" value="HATPase_C_sf"/>
</dbReference>
<dbReference type="EC" id="2.7.13.3" evidence="2"/>
<evidence type="ECO:0000313" key="5">
    <source>
        <dbReference type="Proteomes" id="UP000537141"/>
    </source>
</evidence>